<gene>
    <name evidence="3" type="ORF">GH714_018638</name>
</gene>
<dbReference type="FunFam" id="3.40.30.10:FF:000013">
    <property type="entry name" value="Blast:Protein SCO1 homolog, mitochondrial"/>
    <property type="match status" value="1"/>
</dbReference>
<proteinExistence type="inferred from homology"/>
<evidence type="ECO:0000256" key="1">
    <source>
        <dbReference type="ARBA" id="ARBA00010996"/>
    </source>
</evidence>
<feature type="transmembrane region" description="Helical" evidence="2">
    <location>
        <begin position="64"/>
        <end position="83"/>
    </location>
</feature>
<dbReference type="Gene3D" id="3.40.30.10">
    <property type="entry name" value="Glutaredoxin"/>
    <property type="match status" value="1"/>
</dbReference>
<dbReference type="GO" id="GO:0005739">
    <property type="term" value="C:mitochondrion"/>
    <property type="evidence" value="ECO:0007669"/>
    <property type="project" value="GOC"/>
</dbReference>
<evidence type="ECO:0000313" key="4">
    <source>
        <dbReference type="Proteomes" id="UP000467840"/>
    </source>
</evidence>
<dbReference type="Pfam" id="PF02630">
    <property type="entry name" value="SCO1-SenC"/>
    <property type="match status" value="1"/>
</dbReference>
<dbReference type="CDD" id="cd02968">
    <property type="entry name" value="SCO"/>
    <property type="match status" value="1"/>
</dbReference>
<dbReference type="AlphaFoldDB" id="A0A6A6K7K3"/>
<evidence type="ECO:0000313" key="3">
    <source>
        <dbReference type="EMBL" id="KAF2284056.1"/>
    </source>
</evidence>
<reference evidence="3 4" key="1">
    <citation type="journal article" date="2020" name="Mol. Plant">
        <title>The Chromosome-Based Rubber Tree Genome Provides New Insights into Spurge Genome Evolution and Rubber Biosynthesis.</title>
        <authorList>
            <person name="Liu J."/>
            <person name="Shi C."/>
            <person name="Shi C.C."/>
            <person name="Li W."/>
            <person name="Zhang Q.J."/>
            <person name="Zhang Y."/>
            <person name="Li K."/>
            <person name="Lu H.F."/>
            <person name="Shi C."/>
            <person name="Zhu S.T."/>
            <person name="Xiao Z.Y."/>
            <person name="Nan H."/>
            <person name="Yue Y."/>
            <person name="Zhu X.G."/>
            <person name="Wu Y."/>
            <person name="Hong X.N."/>
            <person name="Fan G.Y."/>
            <person name="Tong Y."/>
            <person name="Zhang D."/>
            <person name="Mao C.L."/>
            <person name="Liu Y.L."/>
            <person name="Hao S.J."/>
            <person name="Liu W.Q."/>
            <person name="Lv M.Q."/>
            <person name="Zhang H.B."/>
            <person name="Liu Y."/>
            <person name="Hu-Tang G.R."/>
            <person name="Wang J.P."/>
            <person name="Wang J.H."/>
            <person name="Sun Y.H."/>
            <person name="Ni S.B."/>
            <person name="Chen W.B."/>
            <person name="Zhang X.C."/>
            <person name="Jiao Y.N."/>
            <person name="Eichler E.E."/>
            <person name="Li G.H."/>
            <person name="Liu X."/>
            <person name="Gao L.Z."/>
        </authorList>
    </citation>
    <scope>NUCLEOTIDE SEQUENCE [LARGE SCALE GENOMIC DNA]</scope>
    <source>
        <strain evidence="4">cv. GT1</strain>
        <tissue evidence="3">Leaf</tissue>
    </source>
</reference>
<keyword evidence="2" id="KW-0812">Transmembrane</keyword>
<dbReference type="PANTHER" id="PTHR12151">
    <property type="entry name" value="ELECTRON TRANSPORT PROTIN SCO1/SENC FAMILY MEMBER"/>
    <property type="match status" value="1"/>
</dbReference>
<sequence length="286" mass="32144">MPISRFLFLSSKHQLRQSLNLLQRFGPSKRIQSRSLTKSTEHRRVKPEARPLPVKRVETQAPRMWGTLVIPVAVFAGLAALVYSNDQRRAIPKGEGNKCDCANVKGPIIGGPFTLVDTNNRVVTEQNFIGKWVLLYFGYTSSPDVGPEQVQVMAKAIDTLESRENTKVLPVFVTIDPQRDTPSHLRAYLKGQEPLKTAAEFDSRIAGLTGPVGAVRQMAQEYRVYFRKVEEEETITLSSLPITCMPEAPGLSKYLINPNMEVARCFGVEYNAEELAEEILKELRRD</sequence>
<keyword evidence="4" id="KW-1185">Reference proteome</keyword>
<comment type="caution">
    <text evidence="3">The sequence shown here is derived from an EMBL/GenBank/DDBJ whole genome shotgun (WGS) entry which is preliminary data.</text>
</comment>
<dbReference type="InterPro" id="IPR036249">
    <property type="entry name" value="Thioredoxin-like_sf"/>
</dbReference>
<accession>A0A6A6K7K3</accession>
<dbReference type="Proteomes" id="UP000467840">
    <property type="component" value="Chromosome 12"/>
</dbReference>
<dbReference type="SUPFAM" id="SSF52833">
    <property type="entry name" value="Thioredoxin-like"/>
    <property type="match status" value="1"/>
</dbReference>
<organism evidence="3 4">
    <name type="scientific">Hevea brasiliensis</name>
    <name type="common">Para rubber tree</name>
    <name type="synonym">Siphonia brasiliensis</name>
    <dbReference type="NCBI Taxonomy" id="3981"/>
    <lineage>
        <taxon>Eukaryota</taxon>
        <taxon>Viridiplantae</taxon>
        <taxon>Streptophyta</taxon>
        <taxon>Embryophyta</taxon>
        <taxon>Tracheophyta</taxon>
        <taxon>Spermatophyta</taxon>
        <taxon>Magnoliopsida</taxon>
        <taxon>eudicotyledons</taxon>
        <taxon>Gunneridae</taxon>
        <taxon>Pentapetalae</taxon>
        <taxon>rosids</taxon>
        <taxon>fabids</taxon>
        <taxon>Malpighiales</taxon>
        <taxon>Euphorbiaceae</taxon>
        <taxon>Crotonoideae</taxon>
        <taxon>Micrandreae</taxon>
        <taxon>Hevea</taxon>
    </lineage>
</organism>
<dbReference type="EMBL" id="JAAGAX010000018">
    <property type="protein sequence ID" value="KAF2284056.1"/>
    <property type="molecule type" value="Genomic_DNA"/>
</dbReference>
<dbReference type="GO" id="GO:0033617">
    <property type="term" value="P:mitochondrial respiratory chain complex IV assembly"/>
    <property type="evidence" value="ECO:0007669"/>
    <property type="project" value="TreeGrafter"/>
</dbReference>
<evidence type="ECO:0008006" key="5">
    <source>
        <dbReference type="Google" id="ProtNLM"/>
    </source>
</evidence>
<name>A0A6A6K7K3_HEVBR</name>
<dbReference type="PANTHER" id="PTHR12151:SF1">
    <property type="entry name" value="PROTEIN SCO1 HOMOLOG 2, MITOCHONDRIAL"/>
    <property type="match status" value="1"/>
</dbReference>
<keyword evidence="2" id="KW-1133">Transmembrane helix</keyword>
<keyword evidence="2" id="KW-0472">Membrane</keyword>
<comment type="similarity">
    <text evidence="1">Belongs to the SCO1/2 family.</text>
</comment>
<dbReference type="InterPro" id="IPR003782">
    <property type="entry name" value="SCO1/SenC"/>
</dbReference>
<protein>
    <recommendedName>
        <fullName evidence="5">Thioredoxin domain-containing protein</fullName>
    </recommendedName>
</protein>
<evidence type="ECO:0000256" key="2">
    <source>
        <dbReference type="SAM" id="Phobius"/>
    </source>
</evidence>